<protein>
    <submittedName>
        <fullName evidence="1 2">Uncharacterized protein</fullName>
    </submittedName>
</protein>
<reference evidence="2" key="3">
    <citation type="submission" date="2018-08" db="UniProtKB">
        <authorList>
            <consortium name="EnsemblPlants"/>
        </authorList>
    </citation>
    <scope>IDENTIFICATION</scope>
    <source>
        <strain evidence="2">cv. Bd21</strain>
    </source>
</reference>
<name>A0A0Q3J8Y0_BRADI</name>
<keyword evidence="3" id="KW-1185">Reference proteome</keyword>
<dbReference type="EnsemblPlants" id="KQJ94648">
    <property type="protein sequence ID" value="KQJ94648"/>
    <property type="gene ID" value="BRADI_3g12025v3"/>
</dbReference>
<reference evidence="1" key="2">
    <citation type="submission" date="2017-06" db="EMBL/GenBank/DDBJ databases">
        <title>WGS assembly of Brachypodium distachyon.</title>
        <authorList>
            <consortium name="The International Brachypodium Initiative"/>
            <person name="Lucas S."/>
            <person name="Harmon-Smith M."/>
            <person name="Lail K."/>
            <person name="Tice H."/>
            <person name="Grimwood J."/>
            <person name="Bruce D."/>
            <person name="Barry K."/>
            <person name="Shu S."/>
            <person name="Lindquist E."/>
            <person name="Wang M."/>
            <person name="Pitluck S."/>
            <person name="Vogel J.P."/>
            <person name="Garvin D.F."/>
            <person name="Mockler T.C."/>
            <person name="Schmutz J."/>
            <person name="Rokhsar D."/>
            <person name="Bevan M.W."/>
        </authorList>
    </citation>
    <scope>NUCLEOTIDE SEQUENCE</scope>
    <source>
        <strain evidence="1">Bd21</strain>
    </source>
</reference>
<dbReference type="InParanoid" id="A0A0Q3J8Y0"/>
<dbReference type="Proteomes" id="UP000008810">
    <property type="component" value="Chromosome 3"/>
</dbReference>
<dbReference type="Gramene" id="KQJ94648">
    <property type="protein sequence ID" value="KQJ94648"/>
    <property type="gene ID" value="BRADI_3g12025v3"/>
</dbReference>
<evidence type="ECO:0000313" key="3">
    <source>
        <dbReference type="Proteomes" id="UP000008810"/>
    </source>
</evidence>
<reference evidence="1 2" key="1">
    <citation type="journal article" date="2010" name="Nature">
        <title>Genome sequencing and analysis of the model grass Brachypodium distachyon.</title>
        <authorList>
            <consortium name="International Brachypodium Initiative"/>
        </authorList>
    </citation>
    <scope>NUCLEOTIDE SEQUENCE [LARGE SCALE GENOMIC DNA]</scope>
    <source>
        <strain evidence="1 2">Bd21</strain>
    </source>
</reference>
<dbReference type="AlphaFoldDB" id="A0A0Q3J8Y0"/>
<proteinExistence type="predicted"/>
<organism evidence="1">
    <name type="scientific">Brachypodium distachyon</name>
    <name type="common">Purple false brome</name>
    <name type="synonym">Trachynia distachya</name>
    <dbReference type="NCBI Taxonomy" id="15368"/>
    <lineage>
        <taxon>Eukaryota</taxon>
        <taxon>Viridiplantae</taxon>
        <taxon>Streptophyta</taxon>
        <taxon>Embryophyta</taxon>
        <taxon>Tracheophyta</taxon>
        <taxon>Spermatophyta</taxon>
        <taxon>Magnoliopsida</taxon>
        <taxon>Liliopsida</taxon>
        <taxon>Poales</taxon>
        <taxon>Poaceae</taxon>
        <taxon>BOP clade</taxon>
        <taxon>Pooideae</taxon>
        <taxon>Stipodae</taxon>
        <taxon>Brachypodieae</taxon>
        <taxon>Brachypodium</taxon>
    </lineage>
</organism>
<evidence type="ECO:0000313" key="1">
    <source>
        <dbReference type="EMBL" id="KQJ94648.1"/>
    </source>
</evidence>
<dbReference type="ExpressionAtlas" id="A0A0Q3J8Y0">
    <property type="expression patterns" value="baseline"/>
</dbReference>
<gene>
    <name evidence="1" type="ORF">BRADI_3g12025v3</name>
</gene>
<sequence length="191" mass="21719">MQKRVACVLRCPRGFLQSSFAGVSQSAVYRGLWCAVLFRRLFYRRRCSGAFSRRLYNISVGVARSPNLLSCCSVFWRRRCLFFRCRRPTVLRRRVQPRWPRVPAAPPLSSTWQHLPASAVPQENLVPAGGGAPRSRNEAATAPDTADANDVLHQRLPAQFCHITWYTSSPSHRQRQHGCVFSMIVVPISCY</sequence>
<evidence type="ECO:0000313" key="2">
    <source>
        <dbReference type="EnsemblPlants" id="KQJ94648"/>
    </source>
</evidence>
<accession>A0A0Q3J8Y0</accession>
<dbReference type="EMBL" id="CM000882">
    <property type="protein sequence ID" value="KQJ94648.1"/>
    <property type="molecule type" value="Genomic_DNA"/>
</dbReference>